<dbReference type="STRING" id="23.BEL05_15145"/>
<keyword evidence="1" id="KW-0732">Signal</keyword>
<evidence type="ECO:0000256" key="1">
    <source>
        <dbReference type="SAM" id="SignalP"/>
    </source>
</evidence>
<evidence type="ECO:0008006" key="4">
    <source>
        <dbReference type="Google" id="ProtNLM"/>
    </source>
</evidence>
<dbReference type="EMBL" id="MCBT01000033">
    <property type="protein sequence ID" value="OEG73786.1"/>
    <property type="molecule type" value="Genomic_DNA"/>
</dbReference>
<evidence type="ECO:0000313" key="3">
    <source>
        <dbReference type="Proteomes" id="UP000095230"/>
    </source>
</evidence>
<comment type="caution">
    <text evidence="2">The sequence shown here is derived from an EMBL/GenBank/DDBJ whole genome shotgun (WGS) entry which is preliminary data.</text>
</comment>
<dbReference type="RefSeq" id="WP_069671169.1">
    <property type="nucleotide sequence ID" value="NZ_JBHOHD010000014.1"/>
</dbReference>
<proteinExistence type="predicted"/>
<name>A0A1E5ITH2_SHECO</name>
<reference evidence="2 3" key="1">
    <citation type="submission" date="2016-07" db="EMBL/GenBank/DDBJ databases">
        <title>Whole-genome of two Shewanella species isolated from a digestive organ of sea cucumber Apostichopus japonicus Selenka 1867.</title>
        <authorList>
            <person name="Hong H.-H."/>
            <person name="Choi H."/>
            <person name="Cheon S."/>
            <person name="Oh J.-S."/>
            <person name="Lee H.-G."/>
            <person name="Park C."/>
        </authorList>
    </citation>
    <scope>NUCLEOTIDE SEQUENCE [LARGE SCALE GENOMIC DNA]</scope>
    <source>
        <strain evidence="2 3">CSB03KR</strain>
    </source>
</reference>
<dbReference type="PROSITE" id="PS51257">
    <property type="entry name" value="PROKAR_LIPOPROTEIN"/>
    <property type="match status" value="1"/>
</dbReference>
<organism evidence="2 3">
    <name type="scientific">Shewanella colwelliana</name>
    <name type="common">Alteromonas colwelliana</name>
    <dbReference type="NCBI Taxonomy" id="23"/>
    <lineage>
        <taxon>Bacteria</taxon>
        <taxon>Pseudomonadati</taxon>
        <taxon>Pseudomonadota</taxon>
        <taxon>Gammaproteobacteria</taxon>
        <taxon>Alteromonadales</taxon>
        <taxon>Shewanellaceae</taxon>
        <taxon>Shewanella</taxon>
    </lineage>
</organism>
<feature type="signal peptide" evidence="1">
    <location>
        <begin position="1"/>
        <end position="24"/>
    </location>
</feature>
<dbReference type="AlphaFoldDB" id="A0A1E5ITH2"/>
<feature type="chain" id="PRO_5009179161" description="NlpE C-terminal OB domain-containing protein" evidence="1">
    <location>
        <begin position="25"/>
        <end position="154"/>
    </location>
</feature>
<sequence length="154" mass="16719">MILNRLILGSSLMLILIGCSCVQSKTDNIELTNAAALAGIAPATTTAGLYIWGHEVAAFQLCDSQQVYWVRATPTTDQLNQLALTLSEQRSQPYQPIYVEAEISPISRDCNPAFIDGFAADYDGIIEINSVTTVETKIPVNCHNIQATDNNSLT</sequence>
<evidence type="ECO:0000313" key="2">
    <source>
        <dbReference type="EMBL" id="OEG73786.1"/>
    </source>
</evidence>
<protein>
    <recommendedName>
        <fullName evidence="4">NlpE C-terminal OB domain-containing protein</fullName>
    </recommendedName>
</protein>
<dbReference type="OrthoDB" id="5348860at2"/>
<accession>A0A1E5ITH2</accession>
<dbReference type="Proteomes" id="UP000095230">
    <property type="component" value="Unassembled WGS sequence"/>
</dbReference>
<gene>
    <name evidence="2" type="ORF">BEL05_15145</name>
</gene>